<proteinExistence type="predicted"/>
<dbReference type="InterPro" id="IPR001810">
    <property type="entry name" value="F-box_dom"/>
</dbReference>
<dbReference type="Pfam" id="PF08268">
    <property type="entry name" value="FBA_3"/>
    <property type="match status" value="1"/>
</dbReference>
<dbReference type="InterPro" id="IPR050796">
    <property type="entry name" value="SCF_F-box_component"/>
</dbReference>
<comment type="caution">
    <text evidence="2">The sequence shown here is derived from an EMBL/GenBank/DDBJ whole genome shotgun (WGS) entry which is preliminary data.</text>
</comment>
<dbReference type="Gene3D" id="1.20.1280.50">
    <property type="match status" value="1"/>
</dbReference>
<dbReference type="PANTHER" id="PTHR31672">
    <property type="entry name" value="BNACNNG10540D PROTEIN"/>
    <property type="match status" value="1"/>
</dbReference>
<evidence type="ECO:0000313" key="3">
    <source>
        <dbReference type="Proteomes" id="UP000593564"/>
    </source>
</evidence>
<reference evidence="3" key="1">
    <citation type="journal article" date="2020" name="Nat. Commun.">
        <title>Genome assembly of wild tea tree DASZ reveals pedigree and selection history of tea varieties.</title>
        <authorList>
            <person name="Zhang W."/>
            <person name="Zhang Y."/>
            <person name="Qiu H."/>
            <person name="Guo Y."/>
            <person name="Wan H."/>
            <person name="Zhang X."/>
            <person name="Scossa F."/>
            <person name="Alseekh S."/>
            <person name="Zhang Q."/>
            <person name="Wang P."/>
            <person name="Xu L."/>
            <person name="Schmidt M.H."/>
            <person name="Jia X."/>
            <person name="Li D."/>
            <person name="Zhu A."/>
            <person name="Guo F."/>
            <person name="Chen W."/>
            <person name="Ni D."/>
            <person name="Usadel B."/>
            <person name="Fernie A.R."/>
            <person name="Wen W."/>
        </authorList>
    </citation>
    <scope>NUCLEOTIDE SEQUENCE [LARGE SCALE GENOMIC DNA]</scope>
    <source>
        <strain evidence="3">cv. G240</strain>
    </source>
</reference>
<reference evidence="2 3" key="2">
    <citation type="submission" date="2020-07" db="EMBL/GenBank/DDBJ databases">
        <title>Genome assembly of wild tea tree DASZ reveals pedigree and selection history of tea varieties.</title>
        <authorList>
            <person name="Zhang W."/>
        </authorList>
    </citation>
    <scope>NUCLEOTIDE SEQUENCE [LARGE SCALE GENOMIC DNA]</scope>
    <source>
        <strain evidence="3">cv. G240</strain>
        <tissue evidence="2">Leaf</tissue>
    </source>
</reference>
<dbReference type="Proteomes" id="UP000593564">
    <property type="component" value="Unassembled WGS sequence"/>
</dbReference>
<evidence type="ECO:0000313" key="2">
    <source>
        <dbReference type="EMBL" id="KAF5953670.1"/>
    </source>
</evidence>
<organism evidence="2 3">
    <name type="scientific">Camellia sinensis</name>
    <name type="common">Tea plant</name>
    <name type="synonym">Thea sinensis</name>
    <dbReference type="NCBI Taxonomy" id="4442"/>
    <lineage>
        <taxon>Eukaryota</taxon>
        <taxon>Viridiplantae</taxon>
        <taxon>Streptophyta</taxon>
        <taxon>Embryophyta</taxon>
        <taxon>Tracheophyta</taxon>
        <taxon>Spermatophyta</taxon>
        <taxon>Magnoliopsida</taxon>
        <taxon>eudicotyledons</taxon>
        <taxon>Gunneridae</taxon>
        <taxon>Pentapetalae</taxon>
        <taxon>asterids</taxon>
        <taxon>Ericales</taxon>
        <taxon>Theaceae</taxon>
        <taxon>Camellia</taxon>
    </lineage>
</organism>
<protein>
    <recommendedName>
        <fullName evidence="1">F-box domain-containing protein</fullName>
    </recommendedName>
</protein>
<evidence type="ECO:0000259" key="1">
    <source>
        <dbReference type="PROSITE" id="PS50181"/>
    </source>
</evidence>
<dbReference type="Pfam" id="PF00646">
    <property type="entry name" value="F-box"/>
    <property type="match status" value="1"/>
</dbReference>
<dbReference type="PROSITE" id="PS50181">
    <property type="entry name" value="FBOX"/>
    <property type="match status" value="1"/>
</dbReference>
<dbReference type="AlphaFoldDB" id="A0A7J7HLB2"/>
<dbReference type="InterPro" id="IPR013187">
    <property type="entry name" value="F-box-assoc_dom_typ3"/>
</dbReference>
<dbReference type="PANTHER" id="PTHR31672:SF11">
    <property type="entry name" value="F-BOX PROTEIN CPR1-LIKE ISOFORM X2"/>
    <property type="match status" value="1"/>
</dbReference>
<dbReference type="SUPFAM" id="SSF81383">
    <property type="entry name" value="F-box domain"/>
    <property type="match status" value="1"/>
</dbReference>
<dbReference type="NCBIfam" id="TIGR01640">
    <property type="entry name" value="F_box_assoc_1"/>
    <property type="match status" value="1"/>
</dbReference>
<keyword evidence="3" id="KW-1185">Reference proteome</keyword>
<dbReference type="InterPro" id="IPR017451">
    <property type="entry name" value="F-box-assoc_interact_dom"/>
</dbReference>
<feature type="domain" description="F-box" evidence="1">
    <location>
        <begin position="53"/>
        <end position="100"/>
    </location>
</feature>
<accession>A0A7J7HLB2</accession>
<gene>
    <name evidence="2" type="ORF">HYC85_006526</name>
</gene>
<name>A0A7J7HLB2_CAMSI</name>
<dbReference type="InterPro" id="IPR036047">
    <property type="entry name" value="F-box-like_dom_sf"/>
</dbReference>
<dbReference type="EMBL" id="JACBKZ010000003">
    <property type="protein sequence ID" value="KAF5953670.1"/>
    <property type="molecule type" value="Genomic_DNA"/>
</dbReference>
<sequence>MRTTVSSSLRLEPSKMWNALTEISDSEFTLEEVDILKKNKNIFKDNIPRKEVEQFFANLPEDIIFDILVKVPASDLHENVRLVCKAWKGMISTSNFIAQNALQVKPKLLIQSVTFMRPLYVKVKAMEVDEERLDYKLSDFELPQSVRVRSSCNGLLLVSDMRKMRVLQVMNLVTKCCLTLPLPPPFCIHKGCGAALGFDPCTKKYKVVHICTLLFRFEIFTINGSDNAWKRVCGPWKHPFEWPFNLDFRLNDPVLVNERFVHWYVNSDEYIISIDLSNERVIKTHLPDCGKGIDRHRYTLLELDGYLSLVHNASNTQIDVWILEDFHSQIWLKKHSILAESIKYTISNDSSSCSKQENAFPNLSKLVPLASTRKGEILIFKHKSSGTDFRFYLYETKNREMKKFKMTIRGQLFFIPHASSCSHWRTSYGP</sequence>